<accession>A0ABQ6GZ22</accession>
<comment type="caution">
    <text evidence="2">The sequence shown here is derived from an EMBL/GenBank/DDBJ whole genome shotgun (WGS) entry which is preliminary data.</text>
</comment>
<organism evidence="2 3">
    <name type="scientific">Thalassotalea eurytherma</name>
    <dbReference type="NCBI Taxonomy" id="1144278"/>
    <lineage>
        <taxon>Bacteria</taxon>
        <taxon>Pseudomonadati</taxon>
        <taxon>Pseudomonadota</taxon>
        <taxon>Gammaproteobacteria</taxon>
        <taxon>Alteromonadales</taxon>
        <taxon>Colwelliaceae</taxon>
        <taxon>Thalassotalea</taxon>
    </lineage>
</organism>
<proteinExistence type="predicted"/>
<gene>
    <name evidence="2" type="ORF">theurythT_03460</name>
</gene>
<keyword evidence="1" id="KW-0175">Coiled coil</keyword>
<evidence type="ECO:0000313" key="3">
    <source>
        <dbReference type="Proteomes" id="UP001157133"/>
    </source>
</evidence>
<feature type="coiled-coil region" evidence="1">
    <location>
        <begin position="28"/>
        <end position="55"/>
    </location>
</feature>
<evidence type="ECO:0000256" key="1">
    <source>
        <dbReference type="SAM" id="Coils"/>
    </source>
</evidence>
<sequence length="58" mass="6687">MMENQIILLLLSQVIIAIASVGAIKTEIAWIKRTLENLEKRVKFIEQESHCVKHKKPC</sequence>
<keyword evidence="3" id="KW-1185">Reference proteome</keyword>
<protein>
    <recommendedName>
        <fullName evidence="4">Phage protein</fullName>
    </recommendedName>
</protein>
<evidence type="ECO:0008006" key="4">
    <source>
        <dbReference type="Google" id="ProtNLM"/>
    </source>
</evidence>
<name>A0ABQ6GZ22_9GAMM</name>
<dbReference type="EMBL" id="BSSU01000002">
    <property type="protein sequence ID" value="GLX80894.1"/>
    <property type="molecule type" value="Genomic_DNA"/>
</dbReference>
<reference evidence="2 3" key="1">
    <citation type="submission" date="2023-03" db="EMBL/GenBank/DDBJ databases">
        <title>Draft genome sequence of Thalassotalea eurytherma JCM 18482T.</title>
        <authorList>
            <person name="Sawabe T."/>
        </authorList>
    </citation>
    <scope>NUCLEOTIDE SEQUENCE [LARGE SCALE GENOMIC DNA]</scope>
    <source>
        <strain evidence="2 3">JCM 18482</strain>
    </source>
</reference>
<evidence type="ECO:0000313" key="2">
    <source>
        <dbReference type="EMBL" id="GLX80894.1"/>
    </source>
</evidence>
<dbReference type="Proteomes" id="UP001157133">
    <property type="component" value="Unassembled WGS sequence"/>
</dbReference>
<dbReference type="RefSeq" id="WP_284206217.1">
    <property type="nucleotide sequence ID" value="NZ_BSSU01000002.1"/>
</dbReference>